<feature type="compositionally biased region" description="Basic and acidic residues" evidence="1">
    <location>
        <begin position="339"/>
        <end position="351"/>
    </location>
</feature>
<gene>
    <name evidence="3" type="ORF">Mal64_30690</name>
</gene>
<dbReference type="RefSeq" id="WP_146401743.1">
    <property type="nucleotide sequence ID" value="NZ_SJPQ01000003.1"/>
</dbReference>
<dbReference type="AlphaFoldDB" id="A0A5C5ZK67"/>
<feature type="region of interest" description="Disordered" evidence="1">
    <location>
        <begin position="336"/>
        <end position="371"/>
    </location>
</feature>
<dbReference type="InterPro" id="IPR036291">
    <property type="entry name" value="NAD(P)-bd_dom_sf"/>
</dbReference>
<evidence type="ECO:0000259" key="2">
    <source>
        <dbReference type="Pfam" id="PF01370"/>
    </source>
</evidence>
<dbReference type="PANTHER" id="PTHR43245">
    <property type="entry name" value="BIFUNCTIONAL POLYMYXIN RESISTANCE PROTEIN ARNA"/>
    <property type="match status" value="1"/>
</dbReference>
<sequence>MRVLVTGGSGFLGRHVVRSILARGHSVVVLVRPSRASAVRIEGAEVAAGDLRLPRTLAAALEGVDAVVHLAACVVGDEETQFHNTVVGTENLLAAMAAAGVYRLVHCSSFSVYDWRAARRSLDETTPLESDRLYQRDGYAIAKTWQERVVRRWAEANDARLTVLRPGFIWGAGKERLACIGQELGPLDVIFGPLRETPITYVENCADAFALALDRDDAVGATLNVIDDERVSAWRYAAELRRRLGIKKLGVPAPYAAVMAMGLAATLVSRSLFPSGGKLPGVLMPLRSRARFAPHRFPNDRLKETLGWAPRWGFAEAWDRCVAKDAENNVDVASVEAPVAERKAPAERTPSERSAPAIARRSAELSEAAHA</sequence>
<dbReference type="EMBL" id="SJPQ01000003">
    <property type="protein sequence ID" value="TWT87528.1"/>
    <property type="molecule type" value="Genomic_DNA"/>
</dbReference>
<reference evidence="3 4" key="1">
    <citation type="submission" date="2019-02" db="EMBL/GenBank/DDBJ databases">
        <title>Deep-cultivation of Planctomycetes and their phenomic and genomic characterization uncovers novel biology.</title>
        <authorList>
            <person name="Wiegand S."/>
            <person name="Jogler M."/>
            <person name="Boedeker C."/>
            <person name="Pinto D."/>
            <person name="Vollmers J."/>
            <person name="Rivas-Marin E."/>
            <person name="Kohn T."/>
            <person name="Peeters S.H."/>
            <person name="Heuer A."/>
            <person name="Rast P."/>
            <person name="Oberbeckmann S."/>
            <person name="Bunk B."/>
            <person name="Jeske O."/>
            <person name="Meyerdierks A."/>
            <person name="Storesund J.E."/>
            <person name="Kallscheuer N."/>
            <person name="Luecker S."/>
            <person name="Lage O.M."/>
            <person name="Pohl T."/>
            <person name="Merkel B.J."/>
            <person name="Hornburger P."/>
            <person name="Mueller R.-W."/>
            <person name="Bruemmer F."/>
            <person name="Labrenz M."/>
            <person name="Spormann A.M."/>
            <person name="Op Den Camp H."/>
            <person name="Overmann J."/>
            <person name="Amann R."/>
            <person name="Jetten M.S.M."/>
            <person name="Mascher T."/>
            <person name="Medema M.H."/>
            <person name="Devos D.P."/>
            <person name="Kaster A.-K."/>
            <person name="Ovreas L."/>
            <person name="Rohde M."/>
            <person name="Galperin M.Y."/>
            <person name="Jogler C."/>
        </authorList>
    </citation>
    <scope>NUCLEOTIDE SEQUENCE [LARGE SCALE GENOMIC DNA]</scope>
    <source>
        <strain evidence="3 4">Mal64</strain>
    </source>
</reference>
<dbReference type="Gene3D" id="3.40.50.720">
    <property type="entry name" value="NAD(P)-binding Rossmann-like Domain"/>
    <property type="match status" value="1"/>
</dbReference>
<dbReference type="GO" id="GO:0016853">
    <property type="term" value="F:isomerase activity"/>
    <property type="evidence" value="ECO:0007669"/>
    <property type="project" value="UniProtKB-KW"/>
</dbReference>
<name>A0A5C5ZK67_9BACT</name>
<evidence type="ECO:0000313" key="3">
    <source>
        <dbReference type="EMBL" id="TWT87528.1"/>
    </source>
</evidence>
<dbReference type="InterPro" id="IPR050177">
    <property type="entry name" value="Lipid_A_modif_metabolic_enz"/>
</dbReference>
<protein>
    <submittedName>
        <fullName evidence="3">3 beta-hydroxysteroid dehydrogenase/Delta 5--&gt;4-isomerase</fullName>
    </submittedName>
</protein>
<dbReference type="InterPro" id="IPR001509">
    <property type="entry name" value="Epimerase_deHydtase"/>
</dbReference>
<evidence type="ECO:0000313" key="4">
    <source>
        <dbReference type="Proteomes" id="UP000315440"/>
    </source>
</evidence>
<evidence type="ECO:0000256" key="1">
    <source>
        <dbReference type="SAM" id="MobiDB-lite"/>
    </source>
</evidence>
<accession>A0A5C5ZK67</accession>
<keyword evidence="4" id="KW-1185">Reference proteome</keyword>
<dbReference type="Proteomes" id="UP000315440">
    <property type="component" value="Unassembled WGS sequence"/>
</dbReference>
<proteinExistence type="predicted"/>
<dbReference type="SUPFAM" id="SSF51735">
    <property type="entry name" value="NAD(P)-binding Rossmann-fold domains"/>
    <property type="match status" value="1"/>
</dbReference>
<keyword evidence="3" id="KW-0413">Isomerase</keyword>
<comment type="caution">
    <text evidence="3">The sequence shown here is derived from an EMBL/GenBank/DDBJ whole genome shotgun (WGS) entry which is preliminary data.</text>
</comment>
<organism evidence="3 4">
    <name type="scientific">Pseudobythopirellula maris</name>
    <dbReference type="NCBI Taxonomy" id="2527991"/>
    <lineage>
        <taxon>Bacteria</taxon>
        <taxon>Pseudomonadati</taxon>
        <taxon>Planctomycetota</taxon>
        <taxon>Planctomycetia</taxon>
        <taxon>Pirellulales</taxon>
        <taxon>Lacipirellulaceae</taxon>
        <taxon>Pseudobythopirellula</taxon>
    </lineage>
</organism>
<feature type="domain" description="NAD-dependent epimerase/dehydratase" evidence="2">
    <location>
        <begin position="3"/>
        <end position="224"/>
    </location>
</feature>
<dbReference type="OrthoDB" id="9811425at2"/>
<dbReference type="Pfam" id="PF01370">
    <property type="entry name" value="Epimerase"/>
    <property type="match status" value="1"/>
</dbReference>
<feature type="compositionally biased region" description="Basic and acidic residues" evidence="1">
    <location>
        <begin position="361"/>
        <end position="371"/>
    </location>
</feature>